<keyword evidence="2" id="KW-1185">Reference proteome</keyword>
<organism evidence="1 2">
    <name type="scientific">Methylocystis heyeri</name>
    <dbReference type="NCBI Taxonomy" id="391905"/>
    <lineage>
        <taxon>Bacteria</taxon>
        <taxon>Pseudomonadati</taxon>
        <taxon>Pseudomonadota</taxon>
        <taxon>Alphaproteobacteria</taxon>
        <taxon>Hyphomicrobiales</taxon>
        <taxon>Methylocystaceae</taxon>
        <taxon>Methylocystis</taxon>
    </lineage>
</organism>
<dbReference type="RefSeq" id="WP_154331527.1">
    <property type="nucleotide sequence ID" value="NZ_CP046052.1"/>
</dbReference>
<dbReference type="Proteomes" id="UP000309061">
    <property type="component" value="Chromosome"/>
</dbReference>
<sequence length="80" mass="9017">MATLVIPEHHRLRAKAEFLIPVSDRIFEISTFASRSPNSIPPYRGRRLTGVLLRMSKVYVGNPDSLAPHQAAWRRHAANA</sequence>
<proteinExistence type="predicted"/>
<dbReference type="KEGG" id="mhey:H2LOC_000500"/>
<protein>
    <submittedName>
        <fullName evidence="1">Uncharacterized protein</fullName>
    </submittedName>
</protein>
<reference evidence="1 2" key="1">
    <citation type="submission" date="2019-11" db="EMBL/GenBank/DDBJ databases">
        <title>The genome sequence of Methylocystis heyeri.</title>
        <authorList>
            <person name="Oshkin I.Y."/>
            <person name="Miroshnikov K."/>
            <person name="Dedysh S.N."/>
        </authorList>
    </citation>
    <scope>NUCLEOTIDE SEQUENCE [LARGE SCALE GENOMIC DNA]</scope>
    <source>
        <strain evidence="1 2">H2</strain>
    </source>
</reference>
<evidence type="ECO:0000313" key="1">
    <source>
        <dbReference type="EMBL" id="QGM44302.1"/>
    </source>
</evidence>
<dbReference type="EMBL" id="CP046052">
    <property type="protein sequence ID" value="QGM44302.1"/>
    <property type="molecule type" value="Genomic_DNA"/>
</dbReference>
<dbReference type="AlphaFoldDB" id="A0A6B8KA45"/>
<evidence type="ECO:0000313" key="2">
    <source>
        <dbReference type="Proteomes" id="UP000309061"/>
    </source>
</evidence>
<accession>A0A6B8KA45</accession>
<gene>
    <name evidence="1" type="ORF">H2LOC_000500</name>
</gene>
<name>A0A6B8KA45_9HYPH</name>